<accession>A0A4Z2FAW4</accession>
<organism evidence="1 2">
    <name type="scientific">Liparis tanakae</name>
    <name type="common">Tanaka's snailfish</name>
    <dbReference type="NCBI Taxonomy" id="230148"/>
    <lineage>
        <taxon>Eukaryota</taxon>
        <taxon>Metazoa</taxon>
        <taxon>Chordata</taxon>
        <taxon>Craniata</taxon>
        <taxon>Vertebrata</taxon>
        <taxon>Euteleostomi</taxon>
        <taxon>Actinopterygii</taxon>
        <taxon>Neopterygii</taxon>
        <taxon>Teleostei</taxon>
        <taxon>Neoteleostei</taxon>
        <taxon>Acanthomorphata</taxon>
        <taxon>Eupercaria</taxon>
        <taxon>Perciformes</taxon>
        <taxon>Cottioidei</taxon>
        <taxon>Cottales</taxon>
        <taxon>Liparidae</taxon>
        <taxon>Liparis</taxon>
    </lineage>
</organism>
<dbReference type="AlphaFoldDB" id="A0A4Z2FAW4"/>
<dbReference type="EMBL" id="SRLO01001386">
    <property type="protein sequence ID" value="TNN38287.1"/>
    <property type="molecule type" value="Genomic_DNA"/>
</dbReference>
<dbReference type="Proteomes" id="UP000314294">
    <property type="component" value="Unassembled WGS sequence"/>
</dbReference>
<evidence type="ECO:0000313" key="2">
    <source>
        <dbReference type="Proteomes" id="UP000314294"/>
    </source>
</evidence>
<evidence type="ECO:0000313" key="1">
    <source>
        <dbReference type="EMBL" id="TNN38287.1"/>
    </source>
</evidence>
<keyword evidence="2" id="KW-1185">Reference proteome</keyword>
<proteinExistence type="predicted"/>
<name>A0A4Z2FAW4_9TELE</name>
<reference evidence="1 2" key="1">
    <citation type="submission" date="2019-03" db="EMBL/GenBank/DDBJ databases">
        <title>First draft genome of Liparis tanakae, snailfish: a comprehensive survey of snailfish specific genes.</title>
        <authorList>
            <person name="Kim W."/>
            <person name="Song I."/>
            <person name="Jeong J.-H."/>
            <person name="Kim D."/>
            <person name="Kim S."/>
            <person name="Ryu S."/>
            <person name="Song J.Y."/>
            <person name="Lee S.K."/>
        </authorList>
    </citation>
    <scope>NUCLEOTIDE SEQUENCE [LARGE SCALE GENOMIC DNA]</scope>
    <source>
        <tissue evidence="1">Muscle</tissue>
    </source>
</reference>
<comment type="caution">
    <text evidence="1">The sequence shown here is derived from an EMBL/GenBank/DDBJ whole genome shotgun (WGS) entry which is preliminary data.</text>
</comment>
<protein>
    <submittedName>
        <fullName evidence="1">Uncharacterized protein</fullName>
    </submittedName>
</protein>
<gene>
    <name evidence="1" type="ORF">EYF80_051542</name>
</gene>
<sequence length="90" mass="9879">MASPHLAGRVLVLPVHPCATVCRKLQLNIKQITTIGSLRIWLAPEPHSIVMIKTTLRLLCLTSGGDDRSFLFVSVRLHSGTNESFSVSQL</sequence>